<dbReference type="EMBL" id="JABSTQ010008257">
    <property type="protein sequence ID" value="KAG0434710.1"/>
    <property type="molecule type" value="Genomic_DNA"/>
</dbReference>
<protein>
    <submittedName>
        <fullName evidence="1">Uncharacterized protein</fullName>
    </submittedName>
</protein>
<feature type="non-terminal residue" evidence="1">
    <location>
        <position position="1164"/>
    </location>
</feature>
<organism evidence="1 2">
    <name type="scientific">Ixodes persulcatus</name>
    <name type="common">Taiga tick</name>
    <dbReference type="NCBI Taxonomy" id="34615"/>
    <lineage>
        <taxon>Eukaryota</taxon>
        <taxon>Metazoa</taxon>
        <taxon>Ecdysozoa</taxon>
        <taxon>Arthropoda</taxon>
        <taxon>Chelicerata</taxon>
        <taxon>Arachnida</taxon>
        <taxon>Acari</taxon>
        <taxon>Parasitiformes</taxon>
        <taxon>Ixodida</taxon>
        <taxon>Ixodoidea</taxon>
        <taxon>Ixodidae</taxon>
        <taxon>Ixodinae</taxon>
        <taxon>Ixodes</taxon>
    </lineage>
</organism>
<name>A0AC60QM04_IXOPE</name>
<keyword evidence="2" id="KW-1185">Reference proteome</keyword>
<proteinExistence type="predicted"/>
<evidence type="ECO:0000313" key="1">
    <source>
        <dbReference type="EMBL" id="KAG0434710.1"/>
    </source>
</evidence>
<gene>
    <name evidence="1" type="ORF">HPB47_018928</name>
</gene>
<dbReference type="Proteomes" id="UP000805193">
    <property type="component" value="Unassembled WGS sequence"/>
</dbReference>
<evidence type="ECO:0000313" key="2">
    <source>
        <dbReference type="Proteomes" id="UP000805193"/>
    </source>
</evidence>
<sequence>MAWTTESLRHENLSKLVERRSRRRAKTASSATLAESAPSTQHNGVQRAQTSQGGSARPRWPSEKCFNAASWEKRSRHYWVRRRQLLSLCFLHGRKISLSRAPPCRPGEIVDIRQYGTSNEAQLTFDGQTVPRYVNYNSEVSLVRRYKKTIPACVKCGTVGHRADTCPNPNGENGGLCGQKVSVVEGVRAPHDCQPKCATCGLAHATKSRECAGKFRPLRLPTSTARRLGPLATRRSGGEPGHSGAVTKDGAPRQADVTETKQRAPPAGGDVKRQQAPPPPPHGAKGQAQTSKTDGTANAWAGAVKNGKQVSGSGGIASSPSPPSHSHADIELQKQMAALRTQNKTLLTKVHDLESRMSSNPTNSLSSENRESEPEASSPTFAAAPAEMEARLNTKLTSMVSEAMERVLTKVMEAVPAVISRHVAENARLFRRSGPIRDVSSRSRSPKPSRWVVGSDTEDGYPALGVESPVQPLGPGSGSASPITITQWNCRGFRARSKRANLRLYIETFESLPAVVALQELAELASTLGLTLHTDPVHPTRLSNFVTRDTCPDLTFTHNIQHADWLNTEKTLGKVVSDVDNNLLHLWEARHCLVRRWRRQKHNKKLKARIAELTQRAAEYAAQLADSNWVIGQTNCGHRAFQYIRQFLTDRHSYIRIQDHEHGPFQLGTRGTPQDAVLSPLLFNLAMMHLPAQLGAVAGVQHALYADDITLWATLGSLGDIEANLQQAATIYPIPETQEFRVLGLFIHQHRKPDTTLAQLRKVGYQVGRMVRRDALRLANAFVTSRILYSAPYLHLRKQDEDSLEVILRKIFKRALDLPVNFSNQRLLALGMTESGRRLLARLHIQHTTLMEERVRIPTPWIYTLHVRPLPAKMIREDHDGRRLARAEALARHYGSKPGVYYVDASGPQHGRWYTAVVVHETKTVNGLSFRARDITHAEEVAVALATSHPDSKCIITDSRGACRNVEQGWTPYLAYRILQNCIGDPADRYIIWALAHQGLAGNEAADAAARALSLREVSSSPSEQDADPNPAYTFKDITSCYQSGHSLYPHPCTGLSKADGRLLLRLYTNTLRCPAILKHFDHAFTGSCPHCGEVSSDIYHMVWACPSNPAIPPHPSPTIVRCNLRTKGEGKTGRGGGSRRNAKERRRFPLSSPAFRLLPPPWP</sequence>
<comment type="caution">
    <text evidence="1">The sequence shown here is derived from an EMBL/GenBank/DDBJ whole genome shotgun (WGS) entry which is preliminary data.</text>
</comment>
<reference evidence="1 2" key="1">
    <citation type="journal article" date="2020" name="Cell">
        <title>Large-Scale Comparative Analyses of Tick Genomes Elucidate Their Genetic Diversity and Vector Capacities.</title>
        <authorList>
            <consortium name="Tick Genome and Microbiome Consortium (TIGMIC)"/>
            <person name="Jia N."/>
            <person name="Wang J."/>
            <person name="Shi W."/>
            <person name="Du L."/>
            <person name="Sun Y."/>
            <person name="Zhan W."/>
            <person name="Jiang J.F."/>
            <person name="Wang Q."/>
            <person name="Zhang B."/>
            <person name="Ji P."/>
            <person name="Bell-Sakyi L."/>
            <person name="Cui X.M."/>
            <person name="Yuan T.T."/>
            <person name="Jiang B.G."/>
            <person name="Yang W.F."/>
            <person name="Lam T.T."/>
            <person name="Chang Q.C."/>
            <person name="Ding S.J."/>
            <person name="Wang X.J."/>
            <person name="Zhu J.G."/>
            <person name="Ruan X.D."/>
            <person name="Zhao L."/>
            <person name="Wei J.T."/>
            <person name="Ye R.Z."/>
            <person name="Que T.C."/>
            <person name="Du C.H."/>
            <person name="Zhou Y.H."/>
            <person name="Cheng J.X."/>
            <person name="Dai P.F."/>
            <person name="Guo W.B."/>
            <person name="Han X.H."/>
            <person name="Huang E.J."/>
            <person name="Li L.F."/>
            <person name="Wei W."/>
            <person name="Gao Y.C."/>
            <person name="Liu J.Z."/>
            <person name="Shao H.Z."/>
            <person name="Wang X."/>
            <person name="Wang C.C."/>
            <person name="Yang T.C."/>
            <person name="Huo Q.B."/>
            <person name="Li W."/>
            <person name="Chen H.Y."/>
            <person name="Chen S.E."/>
            <person name="Zhou L.G."/>
            <person name="Ni X.B."/>
            <person name="Tian J.H."/>
            <person name="Sheng Y."/>
            <person name="Liu T."/>
            <person name="Pan Y.S."/>
            <person name="Xia L.Y."/>
            <person name="Li J."/>
            <person name="Zhao F."/>
            <person name="Cao W.C."/>
        </authorList>
    </citation>
    <scope>NUCLEOTIDE SEQUENCE [LARGE SCALE GENOMIC DNA]</scope>
    <source>
        <strain evidence="1">Iper-2018</strain>
    </source>
</reference>
<accession>A0AC60QM04</accession>